<gene>
    <name evidence="1" type="ORF">SAMN06264365_112211</name>
</gene>
<evidence type="ECO:0000313" key="1">
    <source>
        <dbReference type="EMBL" id="SNS26158.1"/>
    </source>
</evidence>
<dbReference type="RefSeq" id="WP_179277304.1">
    <property type="nucleotide sequence ID" value="NZ_BOMU01000063.1"/>
</dbReference>
<accession>A0A239D2B3</accession>
<keyword evidence="2" id="KW-1185">Reference proteome</keyword>
<dbReference type="AlphaFoldDB" id="A0A239D2B3"/>
<dbReference type="Proteomes" id="UP000198415">
    <property type="component" value="Unassembled WGS sequence"/>
</dbReference>
<reference evidence="1 2" key="1">
    <citation type="submission" date="2017-06" db="EMBL/GenBank/DDBJ databases">
        <authorList>
            <person name="Kim H.J."/>
            <person name="Triplett B.A."/>
        </authorList>
    </citation>
    <scope>NUCLEOTIDE SEQUENCE [LARGE SCALE GENOMIC DNA]</scope>
    <source>
        <strain evidence="1 2">DSM 43151</strain>
    </source>
</reference>
<proteinExistence type="predicted"/>
<dbReference type="EMBL" id="FZNR01000012">
    <property type="protein sequence ID" value="SNS26158.1"/>
    <property type="molecule type" value="Genomic_DNA"/>
</dbReference>
<evidence type="ECO:0008006" key="3">
    <source>
        <dbReference type="Google" id="ProtNLM"/>
    </source>
</evidence>
<organism evidence="1 2">
    <name type="scientific">Actinoplanes regularis</name>
    <dbReference type="NCBI Taxonomy" id="52697"/>
    <lineage>
        <taxon>Bacteria</taxon>
        <taxon>Bacillati</taxon>
        <taxon>Actinomycetota</taxon>
        <taxon>Actinomycetes</taxon>
        <taxon>Micromonosporales</taxon>
        <taxon>Micromonosporaceae</taxon>
        <taxon>Actinoplanes</taxon>
    </lineage>
</organism>
<evidence type="ECO:0000313" key="2">
    <source>
        <dbReference type="Proteomes" id="UP000198415"/>
    </source>
</evidence>
<sequence length="120" mass="12948">MAHDDGIVALDVYHLWVAGSKLLPGVADQFRAARDELTRSAGYDEVFRRSPSIGGTFHGPAHAGWTRFREAMIDALNDSETNMTAAADALCLAARELENTDVMNGRSIEDFTGDGSGGQY</sequence>
<name>A0A239D2B3_9ACTN</name>
<protein>
    <recommendedName>
        <fullName evidence="3">Excreted virulence factor EspC, type VII ESX diderm</fullName>
    </recommendedName>
</protein>